<evidence type="ECO:0000256" key="5">
    <source>
        <dbReference type="ARBA" id="ARBA00022840"/>
    </source>
</evidence>
<keyword evidence="2" id="KW-0812">Transmembrane</keyword>
<comment type="subcellular location">
    <subcellularLocation>
        <location evidence="1">Membrane</location>
        <topology evidence="1">Single-pass membrane protein</topology>
    </subcellularLocation>
</comment>
<keyword evidence="13" id="KW-1185">Reference proteome</keyword>
<evidence type="ECO:0000256" key="6">
    <source>
        <dbReference type="ARBA" id="ARBA00022989"/>
    </source>
</evidence>
<dbReference type="Gene3D" id="1.10.510.10">
    <property type="entry name" value="Transferase(Phosphotransferase) domain 1"/>
    <property type="match status" value="1"/>
</dbReference>
<sequence>AKYGLVNSPKPNEIAVEYRAHDPSVGSSLSSCESTAPLMRQPGLRSRLASNLTQVSEEGMPLHEKWEIDRELISLQEVLGEGAFGRVMKAEVFGMPNMPFRLNVAVKMLKENATEQGHTDLISELELMKTIGKHKNIINLIAACTQGGPLYVVVEYALNGNLRQFLRTRRPTREYPTLLTAVRERGPVRENGSTLTHVDLVSFSYQVCRGMEYLRKRYCIHRDLAARNVLVAEDNTMKIADFGLSRQVHPKGYYRKTKEGLLPVMWMAVESLFDCVYNTQSDVWSFGILLWEMVTFGGTPYPGVSLEKLFELLKSGYRMEKPLNCPENMYQIMLKCWRYSPTQRPTFEELVKEFDAMLVSLSDKVDSARQLEEYDFGAAKTYLQRLSIILSSPLSDHAKVVASNQYALPVFTYLMSAQTWPMANIQQLDREGRKIIVEKMDEITLKDRQRYRLDMSRKLGGRGLKSVESEYQNTKIKVAVKLYCNADPTMAAVRSFEELPVQNGRHSMIKDAKKCAEELDLQLWLNFPNPGAVADGKEVEAKKNVPTHTIAGVQELYQQLSPTKVYYNRKRKSQVTDEKCRLCGDPLENVQHILSGCSALAQTKYL</sequence>
<reference evidence="12 13" key="1">
    <citation type="submission" date="2022-05" db="EMBL/GenBank/DDBJ databases">
        <authorList>
            <consortium name="Genoscope - CEA"/>
            <person name="William W."/>
        </authorList>
    </citation>
    <scope>NUCLEOTIDE SEQUENCE [LARGE SCALE GENOMIC DNA]</scope>
</reference>
<evidence type="ECO:0000256" key="9">
    <source>
        <dbReference type="ARBA" id="ARBA00051243"/>
    </source>
</evidence>
<dbReference type="SMART" id="SM00219">
    <property type="entry name" value="TyrKc"/>
    <property type="match status" value="1"/>
</dbReference>
<dbReference type="Gene3D" id="3.30.200.20">
    <property type="entry name" value="Phosphorylase Kinase, domain 1"/>
    <property type="match status" value="1"/>
</dbReference>
<dbReference type="PANTHER" id="PTHR24416:SF550">
    <property type="entry name" value="FIBROBLAST GROWTH FACTOR RECEPTOR HOMOLOG 1-RELATED"/>
    <property type="match status" value="1"/>
</dbReference>
<evidence type="ECO:0000256" key="1">
    <source>
        <dbReference type="ARBA" id="ARBA00004167"/>
    </source>
</evidence>
<evidence type="ECO:0000256" key="7">
    <source>
        <dbReference type="ARBA" id="ARBA00023136"/>
    </source>
</evidence>
<accession>A0ABN8N819</accession>
<proteinExistence type="predicted"/>
<evidence type="ECO:0000256" key="3">
    <source>
        <dbReference type="ARBA" id="ARBA00022729"/>
    </source>
</evidence>
<dbReference type="InterPro" id="IPR011009">
    <property type="entry name" value="Kinase-like_dom_sf"/>
</dbReference>
<keyword evidence="7" id="KW-0472">Membrane</keyword>
<feature type="domain" description="Protein kinase" evidence="11">
    <location>
        <begin position="73"/>
        <end position="358"/>
    </location>
</feature>
<dbReference type="PROSITE" id="PS00107">
    <property type="entry name" value="PROTEIN_KINASE_ATP"/>
    <property type="match status" value="1"/>
</dbReference>
<dbReference type="EMBL" id="CALNXK010000011">
    <property type="protein sequence ID" value="CAH3043774.1"/>
    <property type="molecule type" value="Genomic_DNA"/>
</dbReference>
<dbReference type="InterPro" id="IPR050122">
    <property type="entry name" value="RTK"/>
</dbReference>
<evidence type="ECO:0000256" key="10">
    <source>
        <dbReference type="PROSITE-ProRule" id="PRU10141"/>
    </source>
</evidence>
<feature type="binding site" evidence="10">
    <location>
        <position position="107"/>
    </location>
    <ligand>
        <name>ATP</name>
        <dbReference type="ChEBI" id="CHEBI:30616"/>
    </ligand>
</feature>
<dbReference type="InterPro" id="IPR020635">
    <property type="entry name" value="Tyr_kinase_cat_dom"/>
</dbReference>
<dbReference type="SUPFAM" id="SSF56112">
    <property type="entry name" value="Protein kinase-like (PK-like)"/>
    <property type="match status" value="1"/>
</dbReference>
<evidence type="ECO:0000259" key="11">
    <source>
        <dbReference type="PROSITE" id="PS50011"/>
    </source>
</evidence>
<dbReference type="Pfam" id="PF07714">
    <property type="entry name" value="PK_Tyr_Ser-Thr"/>
    <property type="match status" value="1"/>
</dbReference>
<comment type="catalytic activity">
    <reaction evidence="9">
        <text>L-tyrosyl-[protein] + ATP = O-phospho-L-tyrosyl-[protein] + ADP + H(+)</text>
        <dbReference type="Rhea" id="RHEA:10596"/>
        <dbReference type="Rhea" id="RHEA-COMP:10136"/>
        <dbReference type="Rhea" id="RHEA-COMP:20101"/>
        <dbReference type="ChEBI" id="CHEBI:15378"/>
        <dbReference type="ChEBI" id="CHEBI:30616"/>
        <dbReference type="ChEBI" id="CHEBI:46858"/>
        <dbReference type="ChEBI" id="CHEBI:61978"/>
        <dbReference type="ChEBI" id="CHEBI:456216"/>
        <dbReference type="EC" id="2.7.10.1"/>
    </reaction>
</comment>
<keyword evidence="4 10" id="KW-0547">Nucleotide-binding</keyword>
<keyword evidence="3" id="KW-0732">Signal</keyword>
<evidence type="ECO:0000256" key="2">
    <source>
        <dbReference type="ARBA" id="ARBA00022692"/>
    </source>
</evidence>
<keyword evidence="8" id="KW-0675">Receptor</keyword>
<keyword evidence="6" id="KW-1133">Transmembrane helix</keyword>
<comment type="caution">
    <text evidence="12">The sequence shown here is derived from an EMBL/GenBank/DDBJ whole genome shotgun (WGS) entry which is preliminary data.</text>
</comment>
<evidence type="ECO:0000313" key="13">
    <source>
        <dbReference type="Proteomes" id="UP001159405"/>
    </source>
</evidence>
<gene>
    <name evidence="12" type="ORF">PLOB_00002644</name>
</gene>
<dbReference type="InterPro" id="IPR000719">
    <property type="entry name" value="Prot_kinase_dom"/>
</dbReference>
<dbReference type="PRINTS" id="PR00109">
    <property type="entry name" value="TYRKINASE"/>
</dbReference>
<dbReference type="PROSITE" id="PS50011">
    <property type="entry name" value="PROTEIN_KINASE_DOM"/>
    <property type="match status" value="1"/>
</dbReference>
<evidence type="ECO:0000256" key="4">
    <source>
        <dbReference type="ARBA" id="ARBA00022741"/>
    </source>
</evidence>
<evidence type="ECO:0000313" key="12">
    <source>
        <dbReference type="EMBL" id="CAH3043774.1"/>
    </source>
</evidence>
<keyword evidence="5 10" id="KW-0067">ATP-binding</keyword>
<organism evidence="12 13">
    <name type="scientific">Porites lobata</name>
    <dbReference type="NCBI Taxonomy" id="104759"/>
    <lineage>
        <taxon>Eukaryota</taxon>
        <taxon>Metazoa</taxon>
        <taxon>Cnidaria</taxon>
        <taxon>Anthozoa</taxon>
        <taxon>Hexacorallia</taxon>
        <taxon>Scleractinia</taxon>
        <taxon>Fungiina</taxon>
        <taxon>Poritidae</taxon>
        <taxon>Porites</taxon>
    </lineage>
</organism>
<dbReference type="PROSITE" id="PS00109">
    <property type="entry name" value="PROTEIN_KINASE_TYR"/>
    <property type="match status" value="1"/>
</dbReference>
<dbReference type="InterPro" id="IPR001245">
    <property type="entry name" value="Ser-Thr/Tyr_kinase_cat_dom"/>
</dbReference>
<dbReference type="PANTHER" id="PTHR24416">
    <property type="entry name" value="TYROSINE-PROTEIN KINASE RECEPTOR"/>
    <property type="match status" value="1"/>
</dbReference>
<dbReference type="InterPro" id="IPR008266">
    <property type="entry name" value="Tyr_kinase_AS"/>
</dbReference>
<name>A0ABN8N819_9CNID</name>
<feature type="non-terminal residue" evidence="12">
    <location>
        <position position="1"/>
    </location>
</feature>
<dbReference type="InterPro" id="IPR017441">
    <property type="entry name" value="Protein_kinase_ATP_BS"/>
</dbReference>
<protein>
    <recommendedName>
        <fullName evidence="11">Protein kinase domain-containing protein</fullName>
    </recommendedName>
</protein>
<evidence type="ECO:0000256" key="8">
    <source>
        <dbReference type="ARBA" id="ARBA00023170"/>
    </source>
</evidence>
<dbReference type="Proteomes" id="UP001159405">
    <property type="component" value="Unassembled WGS sequence"/>
</dbReference>